<dbReference type="EMBL" id="JAFNEN010000539">
    <property type="protein sequence ID" value="KAG8180989.1"/>
    <property type="molecule type" value="Genomic_DNA"/>
</dbReference>
<sequence>MLFRFNISGGHKGKVNMLETAYSNIVDKAVSAMMDKENERDRKQDEKFETFRQNFLHIREETFHSQKEHCSKIEDFLKQLKGYQL</sequence>
<evidence type="ECO:0000313" key="2">
    <source>
        <dbReference type="Proteomes" id="UP000827092"/>
    </source>
</evidence>
<keyword evidence="2" id="KW-1185">Reference proteome</keyword>
<reference evidence="1 2" key="1">
    <citation type="journal article" date="2022" name="Nat. Ecol. Evol.">
        <title>A masculinizing supergene underlies an exaggerated male reproductive morph in a spider.</title>
        <authorList>
            <person name="Hendrickx F."/>
            <person name="De Corte Z."/>
            <person name="Sonet G."/>
            <person name="Van Belleghem S.M."/>
            <person name="Kostlbacher S."/>
            <person name="Vangestel C."/>
        </authorList>
    </citation>
    <scope>NUCLEOTIDE SEQUENCE [LARGE SCALE GENOMIC DNA]</scope>
    <source>
        <strain evidence="1">W744_W776</strain>
    </source>
</reference>
<dbReference type="Proteomes" id="UP000827092">
    <property type="component" value="Unassembled WGS sequence"/>
</dbReference>
<proteinExistence type="predicted"/>
<protein>
    <submittedName>
        <fullName evidence="1">Uncharacterized protein</fullName>
    </submittedName>
</protein>
<accession>A0AAV6U9U7</accession>
<evidence type="ECO:0000313" key="1">
    <source>
        <dbReference type="EMBL" id="KAG8180989.1"/>
    </source>
</evidence>
<organism evidence="1 2">
    <name type="scientific">Oedothorax gibbosus</name>
    <dbReference type="NCBI Taxonomy" id="931172"/>
    <lineage>
        <taxon>Eukaryota</taxon>
        <taxon>Metazoa</taxon>
        <taxon>Ecdysozoa</taxon>
        <taxon>Arthropoda</taxon>
        <taxon>Chelicerata</taxon>
        <taxon>Arachnida</taxon>
        <taxon>Araneae</taxon>
        <taxon>Araneomorphae</taxon>
        <taxon>Entelegynae</taxon>
        <taxon>Araneoidea</taxon>
        <taxon>Linyphiidae</taxon>
        <taxon>Erigoninae</taxon>
        <taxon>Oedothorax</taxon>
    </lineage>
</organism>
<name>A0AAV6U9U7_9ARAC</name>
<dbReference type="AlphaFoldDB" id="A0AAV6U9U7"/>
<gene>
    <name evidence="1" type="ORF">JTE90_024737</name>
</gene>
<comment type="caution">
    <text evidence="1">The sequence shown here is derived from an EMBL/GenBank/DDBJ whole genome shotgun (WGS) entry which is preliminary data.</text>
</comment>